<evidence type="ECO:0000256" key="5">
    <source>
        <dbReference type="SAM" id="Phobius"/>
    </source>
</evidence>
<name>A0A1D1ZKD5_9ARAE</name>
<dbReference type="GO" id="GO:0008270">
    <property type="term" value="F:zinc ion binding"/>
    <property type="evidence" value="ECO:0007669"/>
    <property type="project" value="UniProtKB-KW"/>
</dbReference>
<dbReference type="PANTHER" id="PTHR46347:SF4">
    <property type="entry name" value="RING_FYVE_PHD ZINC FINGER SUPERFAMILY PROTEIN"/>
    <property type="match status" value="1"/>
</dbReference>
<evidence type="ECO:0000256" key="3">
    <source>
        <dbReference type="ARBA" id="ARBA00022833"/>
    </source>
</evidence>
<feature type="region of interest" description="Disordered" evidence="4">
    <location>
        <begin position="1"/>
        <end position="48"/>
    </location>
</feature>
<keyword evidence="5" id="KW-0812">Transmembrane</keyword>
<dbReference type="EMBL" id="GDJX01000548">
    <property type="protein sequence ID" value="JAT67388.1"/>
    <property type="molecule type" value="Transcribed_RNA"/>
</dbReference>
<keyword evidence="3" id="KW-0862">Zinc</keyword>
<feature type="domain" description="RING-CH-type" evidence="6">
    <location>
        <begin position="238"/>
        <end position="303"/>
    </location>
</feature>
<evidence type="ECO:0000256" key="1">
    <source>
        <dbReference type="ARBA" id="ARBA00022723"/>
    </source>
</evidence>
<dbReference type="CDD" id="cd16495">
    <property type="entry name" value="RING_CH-C4HC3_MARCH"/>
    <property type="match status" value="1"/>
</dbReference>
<accession>A0A1D1ZKD5</accession>
<proteinExistence type="predicted"/>
<dbReference type="Gene3D" id="3.30.40.10">
    <property type="entry name" value="Zinc/RING finger domain, C3HC4 (zinc finger)"/>
    <property type="match status" value="1"/>
</dbReference>
<feature type="transmembrane region" description="Helical" evidence="5">
    <location>
        <begin position="427"/>
        <end position="453"/>
    </location>
</feature>
<keyword evidence="1" id="KW-0479">Metal-binding</keyword>
<feature type="transmembrane region" description="Helical" evidence="5">
    <location>
        <begin position="371"/>
        <end position="391"/>
    </location>
</feature>
<evidence type="ECO:0000313" key="7">
    <source>
        <dbReference type="EMBL" id="JAT47295.1"/>
    </source>
</evidence>
<gene>
    <name evidence="9" type="primary">March1_4</name>
    <name evidence="7" type="synonym">March1_2</name>
    <name evidence="8" type="synonym">March1_5</name>
    <name evidence="7" type="ORF">g.46299</name>
    <name evidence="8" type="ORF">g.46301</name>
    <name evidence="9" type="ORF">g.46303</name>
</gene>
<keyword evidence="5" id="KW-1133">Transmembrane helix</keyword>
<evidence type="ECO:0000256" key="2">
    <source>
        <dbReference type="ARBA" id="ARBA00022771"/>
    </source>
</evidence>
<sequence>ATAAAHVTVPSSRIDTRRPPYRARASGHKPDNHPPTTPPNPPWSSESRGLVVARLPKATPLQFPSKFPAGDASPPAAPGLLCLGLSSSPGSPKPLPSNFHRNFQQATLLHPRHHLFPLHVAPSGLQLSLRPFSSPSLPSDQFIASGIAGWKFPISPNSLFDPARPRALGSCGCLLSLVRGGGFFWLGLMKGEMELYEVGGSHPKDSDPLLEKGSESVPGCSGEVRPPTSPHEIKDEDIEAAPTVCCRICLEYDAELGDELISPCMCKGTQQFVHRSCLDHWRSVKEGFAFSHCTTCKAQFHLRVEFLEDYSWRKIKFRIFVARDVLLVFLAVQTAIAAMGGIAYIMDRNGNFRNSFSDGWDRVLSKHPIPFYYCLGVLVFFVLMGFFGLILHCSSINNNDPCMAGCRNCCYGWGILDCFPASMEACFALVIAFVIVFAILGVAYGFLATTMALQRIWQRHYHILTKRELTKEYVVEDLLGCYTPPKLDPEHEERLRVLKLL</sequence>
<feature type="non-terminal residue" evidence="9">
    <location>
        <position position="1"/>
    </location>
</feature>
<evidence type="ECO:0000313" key="9">
    <source>
        <dbReference type="EMBL" id="JAT67388.1"/>
    </source>
</evidence>
<dbReference type="SMART" id="SM00744">
    <property type="entry name" value="RINGv"/>
    <property type="match status" value="1"/>
</dbReference>
<dbReference type="AlphaFoldDB" id="A0A1D1ZKD5"/>
<evidence type="ECO:0000259" key="6">
    <source>
        <dbReference type="PROSITE" id="PS51292"/>
    </source>
</evidence>
<feature type="region of interest" description="Disordered" evidence="4">
    <location>
        <begin position="204"/>
        <end position="233"/>
    </location>
</feature>
<organism evidence="9">
    <name type="scientific">Anthurium amnicola</name>
    <dbReference type="NCBI Taxonomy" id="1678845"/>
    <lineage>
        <taxon>Eukaryota</taxon>
        <taxon>Viridiplantae</taxon>
        <taxon>Streptophyta</taxon>
        <taxon>Embryophyta</taxon>
        <taxon>Tracheophyta</taxon>
        <taxon>Spermatophyta</taxon>
        <taxon>Magnoliopsida</taxon>
        <taxon>Liliopsida</taxon>
        <taxon>Araceae</taxon>
        <taxon>Pothoideae</taxon>
        <taxon>Potheae</taxon>
        <taxon>Anthurium</taxon>
    </lineage>
</organism>
<dbReference type="EMBL" id="GDJX01016765">
    <property type="protein sequence ID" value="JAT51171.1"/>
    <property type="molecule type" value="Transcribed_RNA"/>
</dbReference>
<reference evidence="9" key="1">
    <citation type="submission" date="2015-07" db="EMBL/GenBank/DDBJ databases">
        <title>Transcriptome Assembly of Anthurium amnicola.</title>
        <authorList>
            <person name="Suzuki J."/>
        </authorList>
    </citation>
    <scope>NUCLEOTIDE SEQUENCE</scope>
</reference>
<feature type="transmembrane region" description="Helical" evidence="5">
    <location>
        <begin position="325"/>
        <end position="346"/>
    </location>
</feature>
<protein>
    <submittedName>
        <fullName evidence="9">E3 ubiquitin-protein ligase MARCH1</fullName>
    </submittedName>
</protein>
<dbReference type="PROSITE" id="PS51292">
    <property type="entry name" value="ZF_RING_CH"/>
    <property type="match status" value="1"/>
</dbReference>
<keyword evidence="5" id="KW-0472">Membrane</keyword>
<dbReference type="EMBL" id="GDJX01020641">
    <property type="protein sequence ID" value="JAT47295.1"/>
    <property type="molecule type" value="Transcribed_RNA"/>
</dbReference>
<evidence type="ECO:0000256" key="4">
    <source>
        <dbReference type="SAM" id="MobiDB-lite"/>
    </source>
</evidence>
<feature type="compositionally biased region" description="Pro residues" evidence="4">
    <location>
        <begin position="33"/>
        <end position="42"/>
    </location>
</feature>
<keyword evidence="2" id="KW-0863">Zinc-finger</keyword>
<dbReference type="InterPro" id="IPR011016">
    <property type="entry name" value="Znf_RING-CH"/>
</dbReference>
<evidence type="ECO:0000313" key="8">
    <source>
        <dbReference type="EMBL" id="JAT51171.1"/>
    </source>
</evidence>
<feature type="compositionally biased region" description="Basic and acidic residues" evidence="4">
    <location>
        <begin position="204"/>
        <end position="214"/>
    </location>
</feature>
<dbReference type="PANTHER" id="PTHR46347">
    <property type="entry name" value="RING/FYVE/PHD ZINC FINGER SUPERFAMILY PROTEIN"/>
    <property type="match status" value="1"/>
</dbReference>
<dbReference type="InterPro" id="IPR013083">
    <property type="entry name" value="Znf_RING/FYVE/PHD"/>
</dbReference>
<dbReference type="SUPFAM" id="SSF57850">
    <property type="entry name" value="RING/U-box"/>
    <property type="match status" value="1"/>
</dbReference>
<dbReference type="Pfam" id="PF12906">
    <property type="entry name" value="RINGv"/>
    <property type="match status" value="1"/>
</dbReference>